<dbReference type="Proteomes" id="UP000076871">
    <property type="component" value="Unassembled WGS sequence"/>
</dbReference>
<dbReference type="AlphaFoldDB" id="A0A165D4V7"/>
<reference evidence="1 2" key="1">
    <citation type="journal article" date="2016" name="Mol. Biol. Evol.">
        <title>Comparative Genomics of Early-Diverging Mushroom-Forming Fungi Provides Insights into the Origins of Lignocellulose Decay Capabilities.</title>
        <authorList>
            <person name="Nagy L.G."/>
            <person name="Riley R."/>
            <person name="Tritt A."/>
            <person name="Adam C."/>
            <person name="Daum C."/>
            <person name="Floudas D."/>
            <person name="Sun H."/>
            <person name="Yadav J.S."/>
            <person name="Pangilinan J."/>
            <person name="Larsson K.H."/>
            <person name="Matsuura K."/>
            <person name="Barry K."/>
            <person name="Labutti K."/>
            <person name="Kuo R."/>
            <person name="Ohm R.A."/>
            <person name="Bhattacharya S.S."/>
            <person name="Shirouzu T."/>
            <person name="Yoshinaga Y."/>
            <person name="Martin F.M."/>
            <person name="Grigoriev I.V."/>
            <person name="Hibbett D.S."/>
        </authorList>
    </citation>
    <scope>NUCLEOTIDE SEQUENCE [LARGE SCALE GENOMIC DNA]</scope>
    <source>
        <strain evidence="1 2">93-53</strain>
    </source>
</reference>
<organism evidence="1 2">
    <name type="scientific">Laetiporus sulphureus 93-53</name>
    <dbReference type="NCBI Taxonomy" id="1314785"/>
    <lineage>
        <taxon>Eukaryota</taxon>
        <taxon>Fungi</taxon>
        <taxon>Dikarya</taxon>
        <taxon>Basidiomycota</taxon>
        <taxon>Agaricomycotina</taxon>
        <taxon>Agaricomycetes</taxon>
        <taxon>Polyporales</taxon>
        <taxon>Laetiporus</taxon>
    </lineage>
</organism>
<accession>A0A165D4V7</accession>
<evidence type="ECO:0000313" key="2">
    <source>
        <dbReference type="Proteomes" id="UP000076871"/>
    </source>
</evidence>
<evidence type="ECO:0000313" key="1">
    <source>
        <dbReference type="EMBL" id="KZT04156.1"/>
    </source>
</evidence>
<gene>
    <name evidence="1" type="ORF">LAESUDRAFT_311919</name>
</gene>
<dbReference type="InParanoid" id="A0A165D4V7"/>
<sequence length="115" mass="12858">MVTCPMECDWNTTLVNPEDDHRTVVASPTKWSDESDSWFDDEQEFDADALANAEDKTFTDSGSVRQLANQCPFYSVHLPTRTGFGRRGPSPSVAILRSKLAFKFRGEALGLEEPD</sequence>
<dbReference type="GeneID" id="63818988"/>
<name>A0A165D4V7_9APHY</name>
<keyword evidence="2" id="KW-1185">Reference proteome</keyword>
<protein>
    <submittedName>
        <fullName evidence="1">Uncharacterized protein</fullName>
    </submittedName>
</protein>
<proteinExistence type="predicted"/>
<dbReference type="EMBL" id="KV427638">
    <property type="protein sequence ID" value="KZT04156.1"/>
    <property type="molecule type" value="Genomic_DNA"/>
</dbReference>
<dbReference type="RefSeq" id="XP_040761896.1">
    <property type="nucleotide sequence ID" value="XM_040901957.1"/>
</dbReference>